<keyword evidence="4 6" id="KW-1133">Transmembrane helix</keyword>
<dbReference type="PANTHER" id="PTHR10383:SF9">
    <property type="entry name" value="SERINE INCORPORATOR, ISOFORM F"/>
    <property type="match status" value="1"/>
</dbReference>
<evidence type="ECO:0000256" key="3">
    <source>
        <dbReference type="ARBA" id="ARBA00022692"/>
    </source>
</evidence>
<dbReference type="PANTHER" id="PTHR10383">
    <property type="entry name" value="SERINE INCORPORATOR"/>
    <property type="match status" value="1"/>
</dbReference>
<evidence type="ECO:0000313" key="8">
    <source>
        <dbReference type="Proteomes" id="UP000324705"/>
    </source>
</evidence>
<dbReference type="Gramene" id="TRITD2Bv1G174750.8">
    <property type="protein sequence ID" value="TRITD2Bv1G174750.8"/>
    <property type="gene ID" value="TRITD2Bv1G174750"/>
</dbReference>
<gene>
    <name evidence="7" type="ORF">TRITD_2Bv1G174750</name>
</gene>
<dbReference type="AlphaFoldDB" id="A0A9R1RPT8"/>
<dbReference type="Proteomes" id="UP000324705">
    <property type="component" value="Chromosome 2B"/>
</dbReference>
<keyword evidence="8" id="KW-1185">Reference proteome</keyword>
<evidence type="ECO:0000256" key="5">
    <source>
        <dbReference type="ARBA" id="ARBA00023136"/>
    </source>
</evidence>
<sequence>MNAVLRLSLGNFLFFAIFALTMIGVKDQNDRRDAWHHGGWIAKFAIWVVLVVLMFFVPNIVISVYGLEDLGAYHTTCRSLKFSFSV</sequence>
<dbReference type="InterPro" id="IPR005016">
    <property type="entry name" value="TDE1/TMS"/>
</dbReference>
<accession>A0A9R1RPT8</accession>
<proteinExistence type="inferred from homology"/>
<feature type="transmembrane region" description="Helical" evidence="6">
    <location>
        <begin position="6"/>
        <end position="23"/>
    </location>
</feature>
<feature type="transmembrane region" description="Helical" evidence="6">
    <location>
        <begin position="44"/>
        <end position="65"/>
    </location>
</feature>
<dbReference type="EMBL" id="LT934114">
    <property type="protein sequence ID" value="VAH49060.1"/>
    <property type="molecule type" value="Genomic_DNA"/>
</dbReference>
<evidence type="ECO:0000256" key="4">
    <source>
        <dbReference type="ARBA" id="ARBA00022989"/>
    </source>
</evidence>
<keyword evidence="5 6" id="KW-0472">Membrane</keyword>
<organism evidence="7 8">
    <name type="scientific">Triticum turgidum subsp. durum</name>
    <name type="common">Durum wheat</name>
    <name type="synonym">Triticum durum</name>
    <dbReference type="NCBI Taxonomy" id="4567"/>
    <lineage>
        <taxon>Eukaryota</taxon>
        <taxon>Viridiplantae</taxon>
        <taxon>Streptophyta</taxon>
        <taxon>Embryophyta</taxon>
        <taxon>Tracheophyta</taxon>
        <taxon>Spermatophyta</taxon>
        <taxon>Magnoliopsida</taxon>
        <taxon>Liliopsida</taxon>
        <taxon>Poales</taxon>
        <taxon>Poaceae</taxon>
        <taxon>BOP clade</taxon>
        <taxon>Pooideae</taxon>
        <taxon>Triticodae</taxon>
        <taxon>Triticeae</taxon>
        <taxon>Triticinae</taxon>
        <taxon>Triticum</taxon>
    </lineage>
</organism>
<evidence type="ECO:0000256" key="1">
    <source>
        <dbReference type="ARBA" id="ARBA00004141"/>
    </source>
</evidence>
<comment type="similarity">
    <text evidence="2">Belongs to the TDE1 family.</text>
</comment>
<dbReference type="Pfam" id="PF03348">
    <property type="entry name" value="Serinc"/>
    <property type="match status" value="1"/>
</dbReference>
<keyword evidence="3 6" id="KW-0812">Transmembrane</keyword>
<evidence type="ECO:0000313" key="7">
    <source>
        <dbReference type="EMBL" id="VAH49060.1"/>
    </source>
</evidence>
<dbReference type="GO" id="GO:0016020">
    <property type="term" value="C:membrane"/>
    <property type="evidence" value="ECO:0007669"/>
    <property type="project" value="UniProtKB-SubCell"/>
</dbReference>
<name>A0A9R1RPT8_TRITD</name>
<evidence type="ECO:0000256" key="6">
    <source>
        <dbReference type="SAM" id="Phobius"/>
    </source>
</evidence>
<reference evidence="7 8" key="1">
    <citation type="submission" date="2017-09" db="EMBL/GenBank/DDBJ databases">
        <authorList>
            <consortium name="International Durum Wheat Genome Sequencing Consortium (IDWGSC)"/>
            <person name="Milanesi L."/>
        </authorList>
    </citation>
    <scope>NUCLEOTIDE SEQUENCE [LARGE SCALE GENOMIC DNA]</scope>
    <source>
        <strain evidence="8">cv. Svevo</strain>
    </source>
</reference>
<evidence type="ECO:0000256" key="2">
    <source>
        <dbReference type="ARBA" id="ARBA00006665"/>
    </source>
</evidence>
<protein>
    <submittedName>
        <fullName evidence="7">Uncharacterized protein</fullName>
    </submittedName>
</protein>
<comment type="subcellular location">
    <subcellularLocation>
        <location evidence="1">Membrane</location>
        <topology evidence="1">Multi-pass membrane protein</topology>
    </subcellularLocation>
</comment>